<evidence type="ECO:0000313" key="1">
    <source>
        <dbReference type="EMBL" id="SVA27096.1"/>
    </source>
</evidence>
<dbReference type="AlphaFoldDB" id="A0A381UFV8"/>
<reference evidence="1" key="1">
    <citation type="submission" date="2018-05" db="EMBL/GenBank/DDBJ databases">
        <authorList>
            <person name="Lanie J.A."/>
            <person name="Ng W.-L."/>
            <person name="Kazmierczak K.M."/>
            <person name="Andrzejewski T.M."/>
            <person name="Davidsen T.M."/>
            <person name="Wayne K.J."/>
            <person name="Tettelin H."/>
            <person name="Glass J.I."/>
            <person name="Rusch D."/>
            <person name="Podicherti R."/>
            <person name="Tsui H.-C.T."/>
            <person name="Winkler M.E."/>
        </authorList>
    </citation>
    <scope>NUCLEOTIDE SEQUENCE</scope>
</reference>
<name>A0A381UFV8_9ZZZZ</name>
<organism evidence="1">
    <name type="scientific">marine metagenome</name>
    <dbReference type="NCBI Taxonomy" id="408172"/>
    <lineage>
        <taxon>unclassified sequences</taxon>
        <taxon>metagenomes</taxon>
        <taxon>ecological metagenomes</taxon>
    </lineage>
</organism>
<sequence length="60" mass="6860">MNNNTNFSHFPRKASCNYTCITIGKTFKNNGLRLNNHYASVFIHKNKANKFEGVLLSLVK</sequence>
<protein>
    <submittedName>
        <fullName evidence="1">Uncharacterized protein</fullName>
    </submittedName>
</protein>
<gene>
    <name evidence="1" type="ORF">METZ01_LOCUS79950</name>
</gene>
<dbReference type="EMBL" id="UINC01006368">
    <property type="protein sequence ID" value="SVA27096.1"/>
    <property type="molecule type" value="Genomic_DNA"/>
</dbReference>
<accession>A0A381UFV8</accession>
<proteinExistence type="predicted"/>